<evidence type="ECO:0000256" key="5">
    <source>
        <dbReference type="ARBA" id="ARBA00022694"/>
    </source>
</evidence>
<dbReference type="AlphaFoldDB" id="A0A2M7Z677"/>
<keyword evidence="4" id="KW-0963">Cytoplasm</keyword>
<accession>A0A2M7Z677</accession>
<evidence type="ECO:0000256" key="9">
    <source>
        <dbReference type="ARBA" id="ARBA00022842"/>
    </source>
</evidence>
<dbReference type="EMBL" id="PFVJ01000065">
    <property type="protein sequence ID" value="PJA89654.1"/>
    <property type="molecule type" value="Genomic_DNA"/>
</dbReference>
<dbReference type="Proteomes" id="UP000230843">
    <property type="component" value="Unassembled WGS sequence"/>
</dbReference>
<dbReference type="PANTHER" id="PTHR33540:SF2">
    <property type="entry name" value="TRNA THREONYLCARBAMOYLADENOSINE BIOSYNTHESIS PROTEIN TSAE"/>
    <property type="match status" value="1"/>
</dbReference>
<dbReference type="Gene3D" id="3.40.50.300">
    <property type="entry name" value="P-loop containing nucleotide triphosphate hydrolases"/>
    <property type="match status" value="1"/>
</dbReference>
<dbReference type="GO" id="GO:0005524">
    <property type="term" value="F:ATP binding"/>
    <property type="evidence" value="ECO:0007669"/>
    <property type="project" value="UniProtKB-KW"/>
</dbReference>
<keyword evidence="6" id="KW-0479">Metal-binding</keyword>
<dbReference type="PANTHER" id="PTHR33540">
    <property type="entry name" value="TRNA THREONYLCARBAMOYLADENOSINE BIOSYNTHESIS PROTEIN TSAE"/>
    <property type="match status" value="1"/>
</dbReference>
<evidence type="ECO:0000256" key="4">
    <source>
        <dbReference type="ARBA" id="ARBA00022490"/>
    </source>
</evidence>
<dbReference type="NCBIfam" id="TIGR00150">
    <property type="entry name" value="T6A_YjeE"/>
    <property type="match status" value="1"/>
</dbReference>
<dbReference type="InterPro" id="IPR003442">
    <property type="entry name" value="T6A_TsaE"/>
</dbReference>
<dbReference type="SUPFAM" id="SSF52540">
    <property type="entry name" value="P-loop containing nucleoside triphosphate hydrolases"/>
    <property type="match status" value="1"/>
</dbReference>
<dbReference type="InterPro" id="IPR027417">
    <property type="entry name" value="P-loop_NTPase"/>
</dbReference>
<evidence type="ECO:0000256" key="2">
    <source>
        <dbReference type="ARBA" id="ARBA00007599"/>
    </source>
</evidence>
<comment type="similarity">
    <text evidence="2">Belongs to the TsaE family.</text>
</comment>
<evidence type="ECO:0000256" key="6">
    <source>
        <dbReference type="ARBA" id="ARBA00022723"/>
    </source>
</evidence>
<dbReference type="GO" id="GO:0002949">
    <property type="term" value="P:tRNA threonylcarbamoyladenosine modification"/>
    <property type="evidence" value="ECO:0007669"/>
    <property type="project" value="InterPro"/>
</dbReference>
<evidence type="ECO:0000256" key="3">
    <source>
        <dbReference type="ARBA" id="ARBA00019010"/>
    </source>
</evidence>
<gene>
    <name evidence="11" type="ORF">CO137_03120</name>
</gene>
<keyword evidence="7" id="KW-0547">Nucleotide-binding</keyword>
<evidence type="ECO:0000313" key="12">
    <source>
        <dbReference type="Proteomes" id="UP000230843"/>
    </source>
</evidence>
<protein>
    <recommendedName>
        <fullName evidence="3">tRNA threonylcarbamoyladenosine biosynthesis protein TsaE</fullName>
    </recommendedName>
    <alternativeName>
        <fullName evidence="10">t(6)A37 threonylcarbamoyladenosine biosynthesis protein TsaE</fullName>
    </alternativeName>
</protein>
<organism evidence="11 12">
    <name type="scientific">Candidatus Magasanikbacteria bacterium CG_4_9_14_3_um_filter_32_9</name>
    <dbReference type="NCBI Taxonomy" id="1974644"/>
    <lineage>
        <taxon>Bacteria</taxon>
        <taxon>Candidatus Magasanikiibacteriota</taxon>
    </lineage>
</organism>
<keyword evidence="5" id="KW-0819">tRNA processing</keyword>
<keyword evidence="9" id="KW-0460">Magnesium</keyword>
<dbReference type="GO" id="GO:0046872">
    <property type="term" value="F:metal ion binding"/>
    <property type="evidence" value="ECO:0007669"/>
    <property type="project" value="UniProtKB-KW"/>
</dbReference>
<keyword evidence="11" id="KW-0808">Transferase</keyword>
<comment type="subcellular location">
    <subcellularLocation>
        <location evidence="1">Cytoplasm</location>
    </subcellularLocation>
</comment>
<name>A0A2M7Z677_9BACT</name>
<keyword evidence="8" id="KW-0067">ATP-binding</keyword>
<comment type="caution">
    <text evidence="11">The sequence shown here is derived from an EMBL/GenBank/DDBJ whole genome shotgun (WGS) entry which is preliminary data.</text>
</comment>
<dbReference type="GO" id="GO:0005737">
    <property type="term" value="C:cytoplasm"/>
    <property type="evidence" value="ECO:0007669"/>
    <property type="project" value="UniProtKB-SubCell"/>
</dbReference>
<evidence type="ECO:0000256" key="8">
    <source>
        <dbReference type="ARBA" id="ARBA00022840"/>
    </source>
</evidence>
<reference evidence="12" key="1">
    <citation type="submission" date="2017-09" db="EMBL/GenBank/DDBJ databases">
        <title>Depth-based differentiation of microbial function through sediment-hosted aquifers and enrichment of novel symbionts in the deep terrestrial subsurface.</title>
        <authorList>
            <person name="Probst A.J."/>
            <person name="Ladd B."/>
            <person name="Jarett J.K."/>
            <person name="Geller-Mcgrath D.E."/>
            <person name="Sieber C.M.K."/>
            <person name="Emerson J.B."/>
            <person name="Anantharaman K."/>
            <person name="Thomas B.C."/>
            <person name="Malmstrom R."/>
            <person name="Stieglmeier M."/>
            <person name="Klingl A."/>
            <person name="Woyke T."/>
            <person name="Ryan C.M."/>
            <person name="Banfield J.F."/>
        </authorList>
    </citation>
    <scope>NUCLEOTIDE SEQUENCE [LARGE SCALE GENOMIC DNA]</scope>
</reference>
<proteinExistence type="inferred from homology"/>
<sequence>MEFITNSPKETEEVGKNLVKELKGGDIVLLNGDLGAGKSTFVKGIAMGLKIKRTINSPTFTLMNVYTLDKEINKIKKLIHIDTFRLKDGEALLEIGAKDYVGQKDTLTLIEWPEKVQKLIKDKAIIEIDFIQSEENRRKIVVKDEE</sequence>
<dbReference type="Pfam" id="PF02367">
    <property type="entry name" value="TsaE"/>
    <property type="match status" value="1"/>
</dbReference>
<evidence type="ECO:0000256" key="7">
    <source>
        <dbReference type="ARBA" id="ARBA00022741"/>
    </source>
</evidence>
<evidence type="ECO:0000256" key="10">
    <source>
        <dbReference type="ARBA" id="ARBA00032441"/>
    </source>
</evidence>
<evidence type="ECO:0000256" key="1">
    <source>
        <dbReference type="ARBA" id="ARBA00004496"/>
    </source>
</evidence>
<evidence type="ECO:0000313" key="11">
    <source>
        <dbReference type="EMBL" id="PJA89654.1"/>
    </source>
</evidence>
<dbReference type="GO" id="GO:0016740">
    <property type="term" value="F:transferase activity"/>
    <property type="evidence" value="ECO:0007669"/>
    <property type="project" value="UniProtKB-KW"/>
</dbReference>